<dbReference type="Pfam" id="PF07506">
    <property type="entry name" value="RepB"/>
    <property type="match status" value="1"/>
</dbReference>
<dbReference type="Proteomes" id="UP000306575">
    <property type="component" value="Unassembled WGS sequence"/>
</dbReference>
<accession>A0A4U7MWC8</accession>
<evidence type="ECO:0000259" key="2">
    <source>
        <dbReference type="Pfam" id="PF07506"/>
    </source>
</evidence>
<reference evidence="3 4" key="1">
    <citation type="submission" date="2019-04" db="EMBL/GenBank/DDBJ databases">
        <title>Genome sequence of Pelagicola litoralis CL-ES2.</title>
        <authorList>
            <person name="Cao J."/>
        </authorList>
    </citation>
    <scope>NUCLEOTIDE SEQUENCE [LARGE SCALE GENOMIC DNA]</scope>
    <source>
        <strain evidence="3 4">CL-ES2</strain>
    </source>
</reference>
<keyword evidence="4" id="KW-1185">Reference proteome</keyword>
<dbReference type="EMBL" id="SULI01000022">
    <property type="protein sequence ID" value="TKZ17442.1"/>
    <property type="molecule type" value="Genomic_DNA"/>
</dbReference>
<feature type="domain" description="RepB plasmid partition" evidence="2">
    <location>
        <begin position="2"/>
        <end position="53"/>
    </location>
</feature>
<evidence type="ECO:0000256" key="1">
    <source>
        <dbReference type="SAM" id="MobiDB-lite"/>
    </source>
</evidence>
<dbReference type="OrthoDB" id="7632576at2"/>
<proteinExistence type="predicted"/>
<name>A0A4U7MWC8_9RHOB</name>
<dbReference type="InterPro" id="IPR011111">
    <property type="entry name" value="Plasmid_RepB"/>
</dbReference>
<feature type="region of interest" description="Disordered" evidence="1">
    <location>
        <begin position="71"/>
        <end position="104"/>
    </location>
</feature>
<protein>
    <recommendedName>
        <fullName evidence="2">RepB plasmid partition domain-containing protein</fullName>
    </recommendedName>
</protein>
<organism evidence="3 4">
    <name type="scientific">Shimia litoralis</name>
    <dbReference type="NCBI Taxonomy" id="420403"/>
    <lineage>
        <taxon>Bacteria</taxon>
        <taxon>Pseudomonadati</taxon>
        <taxon>Pseudomonadota</taxon>
        <taxon>Alphaproteobacteria</taxon>
        <taxon>Rhodobacterales</taxon>
        <taxon>Roseobacteraceae</taxon>
    </lineage>
</organism>
<comment type="caution">
    <text evidence="3">The sequence shown here is derived from an EMBL/GenBank/DDBJ whole genome shotgun (WGS) entry which is preliminary data.</text>
</comment>
<feature type="compositionally biased region" description="Low complexity" evidence="1">
    <location>
        <begin position="77"/>
        <end position="87"/>
    </location>
</feature>
<evidence type="ECO:0000313" key="4">
    <source>
        <dbReference type="Proteomes" id="UP000306575"/>
    </source>
</evidence>
<sequence>MSQVQEKYKHAEENYGSELLNLGVAKGYLKKLMENEAVRSYVARHASEILEQFELVLNTVSMEEAVGQAERADWPSAAEATAQAQLAKNDSNAVSAPGMDGPLG</sequence>
<gene>
    <name evidence="3" type="ORF">FAP39_14235</name>
</gene>
<dbReference type="AlphaFoldDB" id="A0A4U7MWC8"/>
<evidence type="ECO:0000313" key="3">
    <source>
        <dbReference type="EMBL" id="TKZ17442.1"/>
    </source>
</evidence>